<dbReference type="Pfam" id="PF00553">
    <property type="entry name" value="CBM_2"/>
    <property type="match status" value="1"/>
</dbReference>
<evidence type="ECO:0000313" key="9">
    <source>
        <dbReference type="EMBL" id="WGL16560.1"/>
    </source>
</evidence>
<evidence type="ECO:0000256" key="6">
    <source>
        <dbReference type="SAM" id="SignalP"/>
    </source>
</evidence>
<evidence type="ECO:0000313" key="10">
    <source>
        <dbReference type="Proteomes" id="UP001236500"/>
    </source>
</evidence>
<dbReference type="Pfam" id="PF17957">
    <property type="entry name" value="Big_7"/>
    <property type="match status" value="1"/>
</dbReference>
<organism evidence="9 10">
    <name type="scientific">Microbulbifer bruguierae</name>
    <dbReference type="NCBI Taxonomy" id="3029061"/>
    <lineage>
        <taxon>Bacteria</taxon>
        <taxon>Pseudomonadati</taxon>
        <taxon>Pseudomonadota</taxon>
        <taxon>Gammaproteobacteria</taxon>
        <taxon>Cellvibrionales</taxon>
        <taxon>Microbulbiferaceae</taxon>
        <taxon>Microbulbifer</taxon>
    </lineage>
</organism>
<dbReference type="InterPro" id="IPR012341">
    <property type="entry name" value="6hp_glycosidase-like_sf"/>
</dbReference>
<gene>
    <name evidence="9" type="ORF">PVT68_17580</name>
</gene>
<evidence type="ECO:0000259" key="8">
    <source>
        <dbReference type="PROSITE" id="PS51173"/>
    </source>
</evidence>
<keyword evidence="4" id="KW-0326">Glycosidase</keyword>
<dbReference type="SUPFAM" id="SSF49384">
    <property type="entry name" value="Carbohydrate-binding domain"/>
    <property type="match status" value="2"/>
</dbReference>
<dbReference type="InterPro" id="IPR012291">
    <property type="entry name" value="CBM2_carb-bd_dom_sf"/>
</dbReference>
<dbReference type="SUPFAM" id="SSF48208">
    <property type="entry name" value="Six-hairpin glycosidases"/>
    <property type="match status" value="1"/>
</dbReference>
<sequence>MKRLIRVSKPLSVAIAAVSMAATSLFSAGALAANYGEALQKSIYFYEAQQSGPIPGWNRNEWRGDSGMADGADSNVDLTGGWYDAGDHVKFGFPMAASATMLAWGVVENREAYAQTGQLEHIQNNLRFVADYFVKAHTAPNELWGQVGNGGTDHAWWGSAEVMQMARPSYKVDASCPGSDIAGETAAALAAIAMVFESTDASYAANLLQHAEQLYSFADNYRGKYSDCITDAGSYYNSWSGYSDELVWGAAWLYRATGNQVYLDKANSYYANLSTEQQSTIKSYKWTHAWDDKSYGSYVLMAQLTDNAEYRADAERWLDFWTTGYNGNRVTYTPGGLAHLDQWGAARYSSNTSFIALVYADYLNQVDPGNSRAQTYYDFAVGQMEYLLGDNPMNMSYQIGYGSVYPTSPHHRTAHGSWNDSLADPVDSRHTLVGALVGGPDTSDNFQNDRGDYVLNEVATDYNAGFTGALARLWLDFGGNPIADTNFPVAETRDTEFFVDAKLNSTGPRHTEISARPHNRSAWPARLTDNLSLRYWIDISELVDAGYSASDLQLSSAYSQASGFTGPHPWGDPADNIYYVEVSFAGVDIYPGGQSQTKKEAQFRVAVPEGLPWDPSNDPSWDDYGSERLEAPLIALYDDGELIWGQEPGEGCGGDSGINCVPTANDVSVQTGFESQVMVTLSGADSDGSITAYNVESDPANGSLSGSGASRLYTPDAGFFGSDSFTYTVTDNSGAVSPAATVTIDVESPPIPAVSITSPASGSTFDEGEDITVQYTLQYADGVNLYFDGALTSSASGAVDLTIPAPAVGSHQIEVRAVDDGEELTASDSISISVEAVSTGGGEGGGVSCEAISADTWNTGFVLNNITVTNDGSEAIQSWEIELTFADPITLVNGWSGVFSLSSDGRVVTISNAPWNGGLQPGGSTVLGFQGGHNGNFALPTCSGN</sequence>
<keyword evidence="10" id="KW-1185">Reference proteome</keyword>
<dbReference type="Pfam" id="PF17963">
    <property type="entry name" value="Big_9"/>
    <property type="match status" value="1"/>
</dbReference>
<dbReference type="RefSeq" id="WP_280320384.1">
    <property type="nucleotide sequence ID" value="NZ_CP118605.1"/>
</dbReference>
<keyword evidence="6" id="KW-0732">Signal</keyword>
<dbReference type="Gene3D" id="2.60.40.290">
    <property type="match status" value="1"/>
</dbReference>
<keyword evidence="3" id="KW-0119">Carbohydrate metabolism</keyword>
<accession>A0ABY8NCB5</accession>
<dbReference type="Pfam" id="PF00759">
    <property type="entry name" value="Glyco_hydro_9"/>
    <property type="match status" value="1"/>
</dbReference>
<dbReference type="Pfam" id="PF00942">
    <property type="entry name" value="CBM_3"/>
    <property type="match status" value="1"/>
</dbReference>
<evidence type="ECO:0000256" key="1">
    <source>
        <dbReference type="ARBA" id="ARBA00022801"/>
    </source>
</evidence>
<feature type="domain" description="CBM3" evidence="7">
    <location>
        <begin position="492"/>
        <end position="649"/>
    </location>
</feature>
<dbReference type="Proteomes" id="UP001236500">
    <property type="component" value="Chromosome"/>
</dbReference>
<feature type="chain" id="PRO_5045819475" evidence="6">
    <location>
        <begin position="33"/>
        <end position="945"/>
    </location>
</feature>
<name>A0ABY8NCB5_9GAMM</name>
<dbReference type="InterPro" id="IPR001919">
    <property type="entry name" value="CBD2"/>
</dbReference>
<dbReference type="InterPro" id="IPR013783">
    <property type="entry name" value="Ig-like_fold"/>
</dbReference>
<evidence type="ECO:0000256" key="3">
    <source>
        <dbReference type="ARBA" id="ARBA00023277"/>
    </source>
</evidence>
<keyword evidence="2" id="KW-1015">Disulfide bond</keyword>
<dbReference type="InterPro" id="IPR001956">
    <property type="entry name" value="CBM3"/>
</dbReference>
<evidence type="ECO:0000256" key="2">
    <source>
        <dbReference type="ARBA" id="ARBA00023157"/>
    </source>
</evidence>
<dbReference type="InterPro" id="IPR008965">
    <property type="entry name" value="CBM2/CBM3_carb-bd_dom_sf"/>
</dbReference>
<keyword evidence="1 9" id="KW-0378">Hydrolase</keyword>
<dbReference type="EMBL" id="CP118605">
    <property type="protein sequence ID" value="WGL16560.1"/>
    <property type="molecule type" value="Genomic_DNA"/>
</dbReference>
<dbReference type="Gene3D" id="2.60.40.710">
    <property type="entry name" value="Endoglucanase-like"/>
    <property type="match status" value="1"/>
</dbReference>
<dbReference type="PANTHER" id="PTHR22298">
    <property type="entry name" value="ENDO-1,4-BETA-GLUCANASE"/>
    <property type="match status" value="1"/>
</dbReference>
<evidence type="ECO:0000256" key="5">
    <source>
        <dbReference type="ARBA" id="ARBA00023326"/>
    </source>
</evidence>
<dbReference type="PROSITE" id="PS51173">
    <property type="entry name" value="CBM2"/>
    <property type="match status" value="1"/>
</dbReference>
<dbReference type="InterPro" id="IPR008928">
    <property type="entry name" value="6-hairpin_glycosidase_sf"/>
</dbReference>
<dbReference type="GO" id="GO:0016787">
    <property type="term" value="F:hydrolase activity"/>
    <property type="evidence" value="ECO:0007669"/>
    <property type="project" value="UniProtKB-KW"/>
</dbReference>
<protein>
    <submittedName>
        <fullName evidence="9">Glycoside hydrolase family 9 protein</fullName>
    </submittedName>
</protein>
<dbReference type="InterPro" id="IPR036966">
    <property type="entry name" value="CBM3_sf"/>
</dbReference>
<evidence type="ECO:0000259" key="7">
    <source>
        <dbReference type="PROSITE" id="PS51172"/>
    </source>
</evidence>
<feature type="domain" description="CBM2" evidence="8">
    <location>
        <begin position="840"/>
        <end position="945"/>
    </location>
</feature>
<feature type="signal peptide" evidence="6">
    <location>
        <begin position="1"/>
        <end position="32"/>
    </location>
</feature>
<proteinExistence type="predicted"/>
<dbReference type="Gene3D" id="2.60.40.3440">
    <property type="match status" value="1"/>
</dbReference>
<evidence type="ECO:0000256" key="4">
    <source>
        <dbReference type="ARBA" id="ARBA00023295"/>
    </source>
</evidence>
<dbReference type="PROSITE" id="PS51172">
    <property type="entry name" value="CBM3"/>
    <property type="match status" value="1"/>
</dbReference>
<dbReference type="SMART" id="SM01067">
    <property type="entry name" value="CBM_3"/>
    <property type="match status" value="1"/>
</dbReference>
<dbReference type="InterPro" id="IPR001701">
    <property type="entry name" value="Glyco_hydro_9"/>
</dbReference>
<dbReference type="Gene3D" id="2.60.40.10">
    <property type="entry name" value="Immunoglobulins"/>
    <property type="match status" value="1"/>
</dbReference>
<keyword evidence="5" id="KW-0624">Polysaccharide degradation</keyword>
<reference evidence="9 10" key="1">
    <citation type="submission" date="2023-02" db="EMBL/GenBank/DDBJ databases">
        <title>Description and genomic characterization of Microbulbifer bruguierae sp. nov., isolated from the sediment of mangrove plant Bruguiera sexangula.</title>
        <authorList>
            <person name="Long M."/>
        </authorList>
    </citation>
    <scope>NUCLEOTIDE SEQUENCE [LARGE SCALE GENOMIC DNA]</scope>
    <source>
        <strain evidence="9 10">H12</strain>
    </source>
</reference>
<dbReference type="Gene3D" id="1.50.10.10">
    <property type="match status" value="1"/>
</dbReference>
<dbReference type="SMART" id="SM00637">
    <property type="entry name" value="CBD_II"/>
    <property type="match status" value="1"/>
</dbReference>